<dbReference type="AlphaFoldDB" id="A0A9W6XVP3"/>
<dbReference type="GO" id="GO:0008270">
    <property type="term" value="F:zinc ion binding"/>
    <property type="evidence" value="ECO:0007669"/>
    <property type="project" value="UniProtKB-KW"/>
</dbReference>
<comment type="subcellular location">
    <subcellularLocation>
        <location evidence="1">Nucleus</location>
    </subcellularLocation>
</comment>
<keyword evidence="2" id="KW-0479">Metal-binding</keyword>
<dbReference type="GO" id="GO:0005634">
    <property type="term" value="C:nucleus"/>
    <property type="evidence" value="ECO:0007669"/>
    <property type="project" value="UniProtKB-SubCell"/>
</dbReference>
<evidence type="ECO:0000256" key="3">
    <source>
        <dbReference type="ARBA" id="ARBA00022771"/>
    </source>
</evidence>
<evidence type="ECO:0000256" key="2">
    <source>
        <dbReference type="ARBA" id="ARBA00022723"/>
    </source>
</evidence>
<comment type="caution">
    <text evidence="7">The sequence shown here is derived from an EMBL/GenBank/DDBJ whole genome shotgun (WGS) entry which is preliminary data.</text>
</comment>
<keyword evidence="8" id="KW-1185">Reference proteome</keyword>
<dbReference type="GO" id="GO:0046983">
    <property type="term" value="F:protein dimerization activity"/>
    <property type="evidence" value="ECO:0007669"/>
    <property type="project" value="InterPro"/>
</dbReference>
<keyword evidence="3" id="KW-0863">Zinc-finger</keyword>
<feature type="domain" description="HAT C-terminal dimerisation" evidence="6">
    <location>
        <begin position="525"/>
        <end position="612"/>
    </location>
</feature>
<dbReference type="InterPro" id="IPR008906">
    <property type="entry name" value="HATC_C_dom"/>
</dbReference>
<sequence length="674" mass="76948">MAVRGSPLSTHEGSKSTRSQVVCVVLPRMNALDPPVEVRDAVKNWQRIGGFTRMPSGGEYSFIDGWGVRVVYAENNQEKKAFLCLADTACRMGEGRRNLVLLSGGKTSSAVRHLKRWHRIESPKTAKEVQTKRKRNADIEHLRESTLYAQNPGRLNLLLEALRIILNNLPLKLVEYEESRLKEALVPKQEMQCTLNVERISEAIIELDKGPDVHNLMTNRLQYQWEWCMAHMSHAATCSSCGMKGGDRMKNPGMSSLISRMSKTIYEVKHVEVTGDLFKELCTSMTGGHATTLLSYSDARFLSVTKAMRRVLDKWEVIKVWYSERGKKAARENKAPPAFPLAGEHTTLVQVMSILQPLANLKRSCQAEAPTQVDNLMKLYSIRLNDLDLDKPVRHYHSTPKKPVWIQPSELTPIAETSYVFEMQQNLYPVFKSPRHNLNAVILKVCQQHGDNGLTACAKREKVHHRIRDQLRALLKRVADPHDMHDPIPSLEPVYYDELEAMFAPRSSRVQTQPTNRLHRRLDEEIDRWMNDPIEPVRSSNNKPESVLSFWERVDRQGDYRLLPKAVKVLFAIPVSSCQIERDFSVSGSMVTAQRTSLSQHNIDMCSFLNRNHEFIDLLQCEPIPRGQHSQHTPSCFSFPLDADPDIYMDLESIMDDMLANFVSSASLYEEHKE</sequence>
<dbReference type="Pfam" id="PF05699">
    <property type="entry name" value="Dimer_Tnp_hAT"/>
    <property type="match status" value="1"/>
</dbReference>
<accession>A0A9W6XVP3</accession>
<evidence type="ECO:0000313" key="7">
    <source>
        <dbReference type="EMBL" id="GMF46268.1"/>
    </source>
</evidence>
<dbReference type="InterPro" id="IPR052035">
    <property type="entry name" value="ZnF_BED_domain_contain"/>
</dbReference>
<keyword evidence="4" id="KW-0862">Zinc</keyword>
<keyword evidence="5" id="KW-0539">Nucleus</keyword>
<evidence type="ECO:0000259" key="6">
    <source>
        <dbReference type="Pfam" id="PF05699"/>
    </source>
</evidence>
<protein>
    <submittedName>
        <fullName evidence="7">Unnamed protein product</fullName>
    </submittedName>
</protein>
<evidence type="ECO:0000256" key="1">
    <source>
        <dbReference type="ARBA" id="ARBA00004123"/>
    </source>
</evidence>
<evidence type="ECO:0000313" key="8">
    <source>
        <dbReference type="Proteomes" id="UP001165121"/>
    </source>
</evidence>
<dbReference type="PANTHER" id="PTHR46481:SF10">
    <property type="entry name" value="ZINC FINGER BED DOMAIN-CONTAINING PROTEIN 39"/>
    <property type="match status" value="1"/>
</dbReference>
<dbReference type="SUPFAM" id="SSF53098">
    <property type="entry name" value="Ribonuclease H-like"/>
    <property type="match status" value="1"/>
</dbReference>
<dbReference type="EMBL" id="BSXT01001957">
    <property type="protein sequence ID" value="GMF46268.1"/>
    <property type="molecule type" value="Genomic_DNA"/>
</dbReference>
<name>A0A9W6XVP3_9STRA</name>
<evidence type="ECO:0000256" key="5">
    <source>
        <dbReference type="ARBA" id="ARBA00023242"/>
    </source>
</evidence>
<dbReference type="PANTHER" id="PTHR46481">
    <property type="entry name" value="ZINC FINGER BED DOMAIN-CONTAINING PROTEIN 4"/>
    <property type="match status" value="1"/>
</dbReference>
<proteinExistence type="predicted"/>
<reference evidence="7" key="1">
    <citation type="submission" date="2023-04" db="EMBL/GenBank/DDBJ databases">
        <title>Phytophthora fragariaefolia NBRC 109709.</title>
        <authorList>
            <person name="Ichikawa N."/>
            <person name="Sato H."/>
            <person name="Tonouchi N."/>
        </authorList>
    </citation>
    <scope>NUCLEOTIDE SEQUENCE</scope>
    <source>
        <strain evidence="7">NBRC 109709</strain>
    </source>
</reference>
<dbReference type="Proteomes" id="UP001165121">
    <property type="component" value="Unassembled WGS sequence"/>
</dbReference>
<dbReference type="InterPro" id="IPR012337">
    <property type="entry name" value="RNaseH-like_sf"/>
</dbReference>
<evidence type="ECO:0000256" key="4">
    <source>
        <dbReference type="ARBA" id="ARBA00022833"/>
    </source>
</evidence>
<dbReference type="OrthoDB" id="5078122at2759"/>
<organism evidence="7 8">
    <name type="scientific">Phytophthora fragariaefolia</name>
    <dbReference type="NCBI Taxonomy" id="1490495"/>
    <lineage>
        <taxon>Eukaryota</taxon>
        <taxon>Sar</taxon>
        <taxon>Stramenopiles</taxon>
        <taxon>Oomycota</taxon>
        <taxon>Peronosporomycetes</taxon>
        <taxon>Peronosporales</taxon>
        <taxon>Peronosporaceae</taxon>
        <taxon>Phytophthora</taxon>
    </lineage>
</organism>
<gene>
    <name evidence="7" type="ORF">Pfra01_001694600</name>
</gene>